<evidence type="ECO:0000313" key="2">
    <source>
        <dbReference type="EMBL" id="PIT91482.1"/>
    </source>
</evidence>
<organism evidence="2 3">
    <name type="scientific">Candidatus Kaiserbacteria bacterium CG10_big_fil_rev_8_21_14_0_10_49_17</name>
    <dbReference type="NCBI Taxonomy" id="1974609"/>
    <lineage>
        <taxon>Bacteria</taxon>
        <taxon>Candidatus Kaiseribacteriota</taxon>
    </lineage>
</organism>
<feature type="transmembrane region" description="Helical" evidence="1">
    <location>
        <begin position="6"/>
        <end position="25"/>
    </location>
</feature>
<keyword evidence="1" id="KW-0812">Transmembrane</keyword>
<evidence type="ECO:0000256" key="1">
    <source>
        <dbReference type="SAM" id="Phobius"/>
    </source>
</evidence>
<keyword evidence="1" id="KW-1133">Transmembrane helix</keyword>
<dbReference type="Proteomes" id="UP000228809">
    <property type="component" value="Unassembled WGS sequence"/>
</dbReference>
<protein>
    <submittedName>
        <fullName evidence="2">Uncharacterized protein</fullName>
    </submittedName>
</protein>
<gene>
    <name evidence="2" type="ORF">COU17_00655</name>
</gene>
<evidence type="ECO:0000313" key="3">
    <source>
        <dbReference type="Proteomes" id="UP000228809"/>
    </source>
</evidence>
<comment type="caution">
    <text evidence="2">The sequence shown here is derived from an EMBL/GenBank/DDBJ whole genome shotgun (WGS) entry which is preliminary data.</text>
</comment>
<dbReference type="EMBL" id="PFBJ01000003">
    <property type="protein sequence ID" value="PIT91482.1"/>
    <property type="molecule type" value="Genomic_DNA"/>
</dbReference>
<sequence length="188" mass="20343">MKWTLIIFGSVAIITGIFYMLILGVQQPSVNQVRDDAGGVLDPFGGAADYFKETKEFPGYIDVALSGGQTITAPDFRTPENQISSTTQVIGVNNTVITYPPDYLIAGGKEEAYSVIYVGLDRSFTVVLQQEPLAEVRKEAENALLKALGISPDLACALPYLVAVPYEVNAFLYNKNLGFSFCEGATTL</sequence>
<accession>A0A2M6WFB0</accession>
<keyword evidence="1" id="KW-0472">Membrane</keyword>
<name>A0A2M6WFB0_9BACT</name>
<proteinExistence type="predicted"/>
<dbReference type="AlphaFoldDB" id="A0A2M6WFB0"/>
<reference evidence="3" key="1">
    <citation type="submission" date="2017-09" db="EMBL/GenBank/DDBJ databases">
        <title>Depth-based differentiation of microbial function through sediment-hosted aquifers and enrichment of novel symbionts in the deep terrestrial subsurface.</title>
        <authorList>
            <person name="Probst A.J."/>
            <person name="Ladd B."/>
            <person name="Jarett J.K."/>
            <person name="Geller-Mcgrath D.E."/>
            <person name="Sieber C.M.K."/>
            <person name="Emerson J.B."/>
            <person name="Anantharaman K."/>
            <person name="Thomas B.C."/>
            <person name="Malmstrom R."/>
            <person name="Stieglmeier M."/>
            <person name="Klingl A."/>
            <person name="Woyke T."/>
            <person name="Ryan C.M."/>
            <person name="Banfield J.F."/>
        </authorList>
    </citation>
    <scope>NUCLEOTIDE SEQUENCE [LARGE SCALE GENOMIC DNA]</scope>
</reference>